<dbReference type="InterPro" id="IPR013655">
    <property type="entry name" value="PAS_fold_3"/>
</dbReference>
<protein>
    <recommendedName>
        <fullName evidence="2">histidine kinase</fullName>
        <ecNumber evidence="2">2.7.13.3</ecNumber>
    </recommendedName>
</protein>
<comment type="catalytic activity">
    <reaction evidence="1">
        <text>ATP + protein L-histidine = ADP + protein N-phospho-L-histidine.</text>
        <dbReference type="EC" id="2.7.13.3"/>
    </reaction>
</comment>
<dbReference type="RefSeq" id="WP_064856540.1">
    <property type="nucleotide sequence ID" value="NZ_LZIM01000005.1"/>
</dbReference>
<evidence type="ECO:0000256" key="1">
    <source>
        <dbReference type="ARBA" id="ARBA00000085"/>
    </source>
</evidence>
<sequence>MVGDVNAQFTAPIGDDDEVHNDLDLVVGHGEPQRVGRFRYFLGEQRWEWSDTVARMHGYEPGTVEPNTELLLQHKHPEDRPQVAEVLDRVVQGEPFSSRHRIVDTAGQVHWVIVVGDRMLDDDGELIGTAGFYVDVTDVLQADVSAVVTEVAESRAVIEQAKGVLMVAYGISAARAFDILVWRSQETNIKVRDLAARFLAAFTGRLPSEVLSDLDHTLLTVT</sequence>
<dbReference type="GO" id="GO:0003723">
    <property type="term" value="F:RNA binding"/>
    <property type="evidence" value="ECO:0007669"/>
    <property type="project" value="InterPro"/>
</dbReference>
<dbReference type="PANTHER" id="PTHR43304:SF1">
    <property type="entry name" value="PAC DOMAIN-CONTAINING PROTEIN"/>
    <property type="match status" value="1"/>
</dbReference>
<organism evidence="9 10">
    <name type="scientific">Mycolicibacter sinensis (strain JDM601)</name>
    <name type="common">Mycobacterium sinense</name>
    <dbReference type="NCBI Taxonomy" id="875328"/>
    <lineage>
        <taxon>Bacteria</taxon>
        <taxon>Bacillati</taxon>
        <taxon>Actinomycetota</taxon>
        <taxon>Actinomycetes</taxon>
        <taxon>Mycobacteriales</taxon>
        <taxon>Mycobacteriaceae</taxon>
        <taxon>Mycolicibacter</taxon>
    </lineage>
</organism>
<dbReference type="OrthoDB" id="3787288at2"/>
<dbReference type="InterPro" id="IPR000014">
    <property type="entry name" value="PAS"/>
</dbReference>
<dbReference type="AlphaFoldDB" id="A0A1A2EAA2"/>
<name>A0A1A2EAA2_MYCSD</name>
<feature type="domain" description="PAC" evidence="7">
    <location>
        <begin position="96"/>
        <end position="148"/>
    </location>
</feature>
<dbReference type="Gene3D" id="1.10.10.10">
    <property type="entry name" value="Winged helix-like DNA-binding domain superfamily/Winged helix DNA-binding domain"/>
    <property type="match status" value="1"/>
</dbReference>
<dbReference type="GO" id="GO:0004673">
    <property type="term" value="F:protein histidine kinase activity"/>
    <property type="evidence" value="ECO:0007669"/>
    <property type="project" value="UniProtKB-EC"/>
</dbReference>
<dbReference type="InterPro" id="IPR000700">
    <property type="entry name" value="PAS-assoc_C"/>
</dbReference>
<evidence type="ECO:0000259" key="6">
    <source>
        <dbReference type="PROSITE" id="PS50112"/>
    </source>
</evidence>
<dbReference type="PANTHER" id="PTHR43304">
    <property type="entry name" value="PHYTOCHROME-LIKE PROTEIN CPH1"/>
    <property type="match status" value="1"/>
</dbReference>
<keyword evidence="5" id="KW-0418">Kinase</keyword>
<dbReference type="Gene3D" id="2.10.70.100">
    <property type="match status" value="1"/>
</dbReference>
<reference evidence="10" key="1">
    <citation type="submission" date="2016-06" db="EMBL/GenBank/DDBJ databases">
        <authorList>
            <person name="Sutton G."/>
            <person name="Brinkac L."/>
            <person name="Sanka R."/>
            <person name="Adams M."/>
            <person name="Lau E."/>
            <person name="Mehaffy C."/>
            <person name="Tameris M."/>
            <person name="Hatherill M."/>
            <person name="Hanekom W."/>
            <person name="Mahomed H."/>
            <person name="Mcshane H."/>
        </authorList>
    </citation>
    <scope>NUCLEOTIDE SEQUENCE [LARGE SCALE GENOMIC DNA]</scope>
    <source>
        <strain evidence="10">852014-51077_SCH5608930-a</strain>
    </source>
</reference>
<keyword evidence="3" id="KW-0597">Phosphoprotein</keyword>
<dbReference type="Pfam" id="PF03861">
    <property type="entry name" value="ANTAR"/>
    <property type="match status" value="1"/>
</dbReference>
<dbReference type="InterPro" id="IPR005561">
    <property type="entry name" value="ANTAR"/>
</dbReference>
<evidence type="ECO:0000256" key="3">
    <source>
        <dbReference type="ARBA" id="ARBA00022553"/>
    </source>
</evidence>
<dbReference type="EC" id="2.7.13.3" evidence="2"/>
<accession>A0A1A2EAA2</accession>
<dbReference type="SUPFAM" id="SSF55785">
    <property type="entry name" value="PYP-like sensor domain (PAS domain)"/>
    <property type="match status" value="1"/>
</dbReference>
<proteinExistence type="predicted"/>
<evidence type="ECO:0000256" key="2">
    <source>
        <dbReference type="ARBA" id="ARBA00012438"/>
    </source>
</evidence>
<gene>
    <name evidence="9" type="ORF">A5771_16280</name>
</gene>
<dbReference type="NCBIfam" id="TIGR00229">
    <property type="entry name" value="sensory_box"/>
    <property type="match status" value="1"/>
</dbReference>
<feature type="domain" description="PAS" evidence="6">
    <location>
        <begin position="49"/>
        <end position="94"/>
    </location>
</feature>
<evidence type="ECO:0000259" key="8">
    <source>
        <dbReference type="PROSITE" id="PS50921"/>
    </source>
</evidence>
<dbReference type="InterPro" id="IPR052162">
    <property type="entry name" value="Sensor_kinase/Photoreceptor"/>
</dbReference>
<evidence type="ECO:0000256" key="4">
    <source>
        <dbReference type="ARBA" id="ARBA00022679"/>
    </source>
</evidence>
<feature type="domain" description="ANTAR" evidence="8">
    <location>
        <begin position="138"/>
        <end position="199"/>
    </location>
</feature>
<evidence type="ECO:0000313" key="10">
    <source>
        <dbReference type="Proteomes" id="UP000093985"/>
    </source>
</evidence>
<comment type="caution">
    <text evidence="9">The sequence shown here is derived from an EMBL/GenBank/DDBJ whole genome shotgun (WGS) entry which is preliminary data.</text>
</comment>
<dbReference type="PROSITE" id="PS50112">
    <property type="entry name" value="PAS"/>
    <property type="match status" value="1"/>
</dbReference>
<dbReference type="SMART" id="SM01012">
    <property type="entry name" value="ANTAR"/>
    <property type="match status" value="1"/>
</dbReference>
<dbReference type="PROSITE" id="PS50113">
    <property type="entry name" value="PAC"/>
    <property type="match status" value="1"/>
</dbReference>
<dbReference type="InterPro" id="IPR035965">
    <property type="entry name" value="PAS-like_dom_sf"/>
</dbReference>
<evidence type="ECO:0000259" key="7">
    <source>
        <dbReference type="PROSITE" id="PS50113"/>
    </source>
</evidence>
<evidence type="ECO:0000256" key="5">
    <source>
        <dbReference type="ARBA" id="ARBA00022777"/>
    </source>
</evidence>
<dbReference type="Proteomes" id="UP000093985">
    <property type="component" value="Unassembled WGS sequence"/>
</dbReference>
<evidence type="ECO:0000313" key="9">
    <source>
        <dbReference type="EMBL" id="OBG01691.1"/>
    </source>
</evidence>
<dbReference type="EMBL" id="LZIN01000087">
    <property type="protein sequence ID" value="OBG01691.1"/>
    <property type="molecule type" value="Genomic_DNA"/>
</dbReference>
<dbReference type="Gene3D" id="3.30.450.20">
    <property type="entry name" value="PAS domain"/>
    <property type="match status" value="1"/>
</dbReference>
<dbReference type="CDD" id="cd00130">
    <property type="entry name" value="PAS"/>
    <property type="match status" value="1"/>
</dbReference>
<dbReference type="InterPro" id="IPR036388">
    <property type="entry name" value="WH-like_DNA-bd_sf"/>
</dbReference>
<dbReference type="Pfam" id="PF08447">
    <property type="entry name" value="PAS_3"/>
    <property type="match status" value="1"/>
</dbReference>
<dbReference type="PROSITE" id="PS50921">
    <property type="entry name" value="ANTAR"/>
    <property type="match status" value="1"/>
</dbReference>
<keyword evidence="4" id="KW-0808">Transferase</keyword>